<keyword evidence="1" id="KW-0560">Oxidoreductase</keyword>
<dbReference type="RefSeq" id="WP_258332062.1">
    <property type="nucleotide sequence ID" value="NZ_JAPTGG010000009.1"/>
</dbReference>
<comment type="caution">
    <text evidence="2">The sequence shown here is derived from an EMBL/GenBank/DDBJ whole genome shotgun (WGS) entry which is preliminary data.</text>
</comment>
<dbReference type="AlphaFoldDB" id="A0A9J6RNM2"/>
<accession>A0A9J6RNM2</accession>
<reference evidence="2 3" key="1">
    <citation type="submission" date="2022-12" db="EMBL/GenBank/DDBJ databases">
        <title>Dasania phycosphaerae sp. nov., isolated from particulate material of the south coast of Korea.</title>
        <authorList>
            <person name="Jiang Y."/>
        </authorList>
    </citation>
    <scope>NUCLEOTIDE SEQUENCE [LARGE SCALE GENOMIC DNA]</scope>
    <source>
        <strain evidence="2 3">GY-19</strain>
    </source>
</reference>
<dbReference type="EMBL" id="JAPTGG010000009">
    <property type="protein sequence ID" value="MCZ0865913.1"/>
    <property type="molecule type" value="Genomic_DNA"/>
</dbReference>
<dbReference type="Gene3D" id="1.20.910.10">
    <property type="entry name" value="Heme oxygenase-like"/>
    <property type="match status" value="1"/>
</dbReference>
<dbReference type="PANTHER" id="PTHR40279:SF3">
    <property type="entry name" value="4-AMINOBENZOATE SYNTHASE"/>
    <property type="match status" value="1"/>
</dbReference>
<dbReference type="GO" id="GO:0016491">
    <property type="term" value="F:oxidoreductase activity"/>
    <property type="evidence" value="ECO:0007669"/>
    <property type="project" value="UniProtKB-KW"/>
</dbReference>
<dbReference type="InterPro" id="IPR016084">
    <property type="entry name" value="Haem_Oase-like_multi-hlx"/>
</dbReference>
<dbReference type="InterPro" id="IPR039068">
    <property type="entry name" value="PqqC-like"/>
</dbReference>
<sequence>MNDLSSPKKFSNNLFMKIDEYIDLNKSAGEAFVNALQNCNNLELVKRWAIQKYHQTYLQNIVFSAIHSNTQNETLRQAMIDQLIAEETSIKDGSDSHYNLMKRFAIACGATEDDIRKSQVSDSVKIFIDYLTNRCKYSDPMLALLSIYINEKQVPTSAISSKSLIQDKFCISDIDMEWFDLHGALDIEHAQEGKALIEKYQYQCPEFDSMAMPVVKQGVVQWNKLHDHYCQIINGVEK</sequence>
<dbReference type="Pfam" id="PF14518">
    <property type="entry name" value="Haem_oxygenas_2"/>
    <property type="match status" value="1"/>
</dbReference>
<name>A0A9J6RNM2_9GAMM</name>
<keyword evidence="3" id="KW-1185">Reference proteome</keyword>
<evidence type="ECO:0000256" key="1">
    <source>
        <dbReference type="ARBA" id="ARBA00023002"/>
    </source>
</evidence>
<gene>
    <name evidence="2" type="ORF">O0V09_11920</name>
</gene>
<evidence type="ECO:0000313" key="3">
    <source>
        <dbReference type="Proteomes" id="UP001069090"/>
    </source>
</evidence>
<dbReference type="SUPFAM" id="SSF48613">
    <property type="entry name" value="Heme oxygenase-like"/>
    <property type="match status" value="1"/>
</dbReference>
<dbReference type="PANTHER" id="PTHR40279">
    <property type="entry name" value="PQQC-LIKE PROTEIN"/>
    <property type="match status" value="1"/>
</dbReference>
<dbReference type="Proteomes" id="UP001069090">
    <property type="component" value="Unassembled WGS sequence"/>
</dbReference>
<evidence type="ECO:0000313" key="2">
    <source>
        <dbReference type="EMBL" id="MCZ0865913.1"/>
    </source>
</evidence>
<organism evidence="2 3">
    <name type="scientific">Dasania phycosphaerae</name>
    <dbReference type="NCBI Taxonomy" id="2950436"/>
    <lineage>
        <taxon>Bacteria</taxon>
        <taxon>Pseudomonadati</taxon>
        <taxon>Pseudomonadota</taxon>
        <taxon>Gammaproteobacteria</taxon>
        <taxon>Cellvibrionales</taxon>
        <taxon>Spongiibacteraceae</taxon>
        <taxon>Dasania</taxon>
    </lineage>
</organism>
<proteinExistence type="predicted"/>
<protein>
    <submittedName>
        <fullName evidence="2">Iron-containing redox enzyme family protein</fullName>
    </submittedName>
</protein>